<dbReference type="Gene3D" id="2.40.100.10">
    <property type="entry name" value="Cyclophilin-like"/>
    <property type="match status" value="1"/>
</dbReference>
<dbReference type="GO" id="GO:0051301">
    <property type="term" value="P:cell division"/>
    <property type="evidence" value="ECO:0007669"/>
    <property type="project" value="UniProtKB-KW"/>
</dbReference>
<dbReference type="STRING" id="126957.T1INU6"/>
<dbReference type="InterPro" id="IPR026590">
    <property type="entry name" value="Ssirtuin_cat_dom"/>
</dbReference>
<keyword evidence="32" id="KW-0539">Nucleus</keyword>
<comment type="similarity">
    <text evidence="9">Belongs to the SEC23/SEC24 family. SEC24 subfamily.</text>
</comment>
<evidence type="ECO:0000256" key="23">
    <source>
        <dbReference type="ARBA" id="ARBA00022786"/>
    </source>
</evidence>
<evidence type="ECO:0000256" key="27">
    <source>
        <dbReference type="ARBA" id="ARBA00022927"/>
    </source>
</evidence>
<dbReference type="SUPFAM" id="SSF81811">
    <property type="entry name" value="Helical domain of Sec23/24"/>
    <property type="match status" value="1"/>
</dbReference>
<dbReference type="PROSITE" id="PS50271">
    <property type="entry name" value="ZF_UBP"/>
    <property type="match status" value="1"/>
</dbReference>
<dbReference type="Pfam" id="PF02146">
    <property type="entry name" value="SIR2"/>
    <property type="match status" value="1"/>
</dbReference>
<reference evidence="47" key="1">
    <citation type="submission" date="2011-05" db="EMBL/GenBank/DDBJ databases">
        <authorList>
            <person name="Richards S.R."/>
            <person name="Qu J."/>
            <person name="Jiang H."/>
            <person name="Jhangiani S.N."/>
            <person name="Agravi P."/>
            <person name="Goodspeed R."/>
            <person name="Gross S."/>
            <person name="Mandapat C."/>
            <person name="Jackson L."/>
            <person name="Mathew T."/>
            <person name="Pu L."/>
            <person name="Thornton R."/>
            <person name="Saada N."/>
            <person name="Wilczek-Boney K.B."/>
            <person name="Lee S."/>
            <person name="Kovar C."/>
            <person name="Wu Y."/>
            <person name="Scherer S.E."/>
            <person name="Worley K.C."/>
            <person name="Muzny D.M."/>
            <person name="Gibbs R."/>
        </authorList>
    </citation>
    <scope>NUCLEOTIDE SEQUENCE</scope>
    <source>
        <strain evidence="47">Brora</strain>
    </source>
</reference>
<dbReference type="Gene3D" id="1.10.510.10">
    <property type="entry name" value="Transferase(Phosphotransferase) domain 1"/>
    <property type="match status" value="1"/>
</dbReference>
<dbReference type="Gene3D" id="3.40.50.1220">
    <property type="entry name" value="TPP-binding domain"/>
    <property type="match status" value="1"/>
</dbReference>
<evidence type="ECO:0000256" key="10">
    <source>
        <dbReference type="ARBA" id="ARBA00009085"/>
    </source>
</evidence>
<dbReference type="eggNOG" id="KOG2026">
    <property type="taxonomic scope" value="Eukaryota"/>
</dbReference>
<feature type="region of interest" description="Disordered" evidence="40">
    <location>
        <begin position="3772"/>
        <end position="3881"/>
    </location>
</feature>
<evidence type="ECO:0000256" key="7">
    <source>
        <dbReference type="ARBA" id="ARBA00004397"/>
    </source>
</evidence>
<evidence type="ECO:0000256" key="9">
    <source>
        <dbReference type="ARBA" id="ARBA00008334"/>
    </source>
</evidence>
<feature type="compositionally biased region" description="Basic residues" evidence="40">
    <location>
        <begin position="3869"/>
        <end position="3881"/>
    </location>
</feature>
<evidence type="ECO:0000256" key="35">
    <source>
        <dbReference type="ARBA" id="ARBA00064202"/>
    </source>
</evidence>
<comment type="function">
    <text evidence="4">PPIases accelerate the folding of proteins. It catalyzes the cis-trans isomerization of proline imidic peptide bonds in oligopeptides.</text>
</comment>
<dbReference type="InterPro" id="IPR011009">
    <property type="entry name" value="Kinase-like_dom_sf"/>
</dbReference>
<feature type="domain" description="PPIase cyclophilin-type" evidence="42">
    <location>
        <begin position="2760"/>
        <end position="2897"/>
    </location>
</feature>
<feature type="compositionally biased region" description="Basic and acidic residues" evidence="40">
    <location>
        <begin position="3343"/>
        <end position="3353"/>
    </location>
</feature>
<feature type="compositionally biased region" description="Basic and acidic residues" evidence="40">
    <location>
        <begin position="3825"/>
        <end position="3844"/>
    </location>
</feature>
<feature type="compositionally biased region" description="Basic and acidic residues" evidence="40">
    <location>
        <begin position="3617"/>
        <end position="3627"/>
    </location>
</feature>
<dbReference type="InterPro" id="IPR038765">
    <property type="entry name" value="Papain-like_cys_pep_sf"/>
</dbReference>
<dbReference type="eggNOG" id="KOG1984">
    <property type="taxonomic scope" value="Eukaryota"/>
</dbReference>
<evidence type="ECO:0000256" key="8">
    <source>
        <dbReference type="ARBA" id="ARBA00006924"/>
    </source>
</evidence>
<dbReference type="SMART" id="SM00220">
    <property type="entry name" value="S_TKc"/>
    <property type="match status" value="1"/>
</dbReference>
<dbReference type="CDD" id="cd01926">
    <property type="entry name" value="cyclophilin_ABH_like"/>
    <property type="match status" value="1"/>
</dbReference>
<feature type="binding site" evidence="38">
    <location>
        <position position="322"/>
    </location>
    <ligand>
        <name>Zn(2+)</name>
        <dbReference type="ChEBI" id="CHEBI:29105"/>
    </ligand>
</feature>
<comment type="catalytic activity">
    <reaction evidence="2">
        <text>[protein]-peptidylproline (omega=180) = [protein]-peptidylproline (omega=0)</text>
        <dbReference type="Rhea" id="RHEA:16237"/>
        <dbReference type="Rhea" id="RHEA-COMP:10747"/>
        <dbReference type="Rhea" id="RHEA-COMP:10748"/>
        <dbReference type="ChEBI" id="CHEBI:83833"/>
        <dbReference type="ChEBI" id="CHEBI:83834"/>
        <dbReference type="EC" id="5.2.1.8"/>
    </reaction>
</comment>
<dbReference type="FunFam" id="3.90.70.10:FF:000030">
    <property type="entry name" value="U4/U6.U5 tri-snRNP-associated protein 2"/>
    <property type="match status" value="1"/>
</dbReference>
<dbReference type="InterPro" id="IPR029006">
    <property type="entry name" value="ADF-H/Gelsolin-like_dom_sf"/>
</dbReference>
<dbReference type="InterPro" id="IPR029034">
    <property type="entry name" value="Cystine-knot_cytokine"/>
</dbReference>
<dbReference type="PROSITE" id="PS50305">
    <property type="entry name" value="SIRTUIN"/>
    <property type="match status" value="1"/>
</dbReference>
<dbReference type="SUPFAM" id="SSF82919">
    <property type="entry name" value="Zn-finger domain of Sec23/24"/>
    <property type="match status" value="1"/>
</dbReference>
<feature type="compositionally biased region" description="Pro residues" evidence="40">
    <location>
        <begin position="2254"/>
        <end position="2264"/>
    </location>
</feature>
<evidence type="ECO:0000256" key="36">
    <source>
        <dbReference type="ARBA" id="ARBA00071645"/>
    </source>
</evidence>
<evidence type="ECO:0000256" key="4">
    <source>
        <dbReference type="ARBA" id="ARBA00002388"/>
    </source>
</evidence>
<feature type="compositionally biased region" description="Acidic residues" evidence="40">
    <location>
        <begin position="3845"/>
        <end position="3859"/>
    </location>
</feature>
<evidence type="ECO:0000256" key="2">
    <source>
        <dbReference type="ARBA" id="ARBA00000971"/>
    </source>
</evidence>
<evidence type="ECO:0000256" key="11">
    <source>
        <dbReference type="ARBA" id="ARBA00012759"/>
    </source>
</evidence>
<dbReference type="CDD" id="cd02669">
    <property type="entry name" value="Peptidase_C19M"/>
    <property type="match status" value="1"/>
</dbReference>
<feature type="compositionally biased region" description="Low complexity" evidence="40">
    <location>
        <begin position="769"/>
        <end position="779"/>
    </location>
</feature>
<dbReference type="InterPro" id="IPR006896">
    <property type="entry name" value="Sec23/24_trunk_dom"/>
</dbReference>
<comment type="catalytic activity">
    <reaction evidence="1">
        <text>Thiol-dependent hydrolysis of ester, thioester, amide, peptide and isopeptide bonds formed by the C-terminal Gly of ubiquitin (a 76-residue protein attached to proteins as an intracellular targeting signal).</text>
        <dbReference type="EC" id="3.4.19.12"/>
    </reaction>
</comment>
<keyword evidence="19" id="KW-0808">Transferase</keyword>
<keyword evidence="16" id="KW-0597">Phosphoprotein</keyword>
<dbReference type="InterPro" id="IPR036174">
    <property type="entry name" value="Znf_Sec23_Sec24_sf"/>
</dbReference>
<keyword evidence="31" id="KW-0413">Isomerase</keyword>
<keyword evidence="47" id="KW-1185">Reference proteome</keyword>
<dbReference type="Gene3D" id="3.90.70.10">
    <property type="entry name" value="Cysteine proteinases"/>
    <property type="match status" value="1"/>
</dbReference>
<evidence type="ECO:0000256" key="30">
    <source>
        <dbReference type="ARBA" id="ARBA00023187"/>
    </source>
</evidence>
<protein>
    <recommendedName>
        <fullName evidence="36">Ubiquitin carboxyl-terminal hydrolase 39</fullName>
        <ecNumber evidence="12">2.3.1.286</ecNumber>
        <ecNumber evidence="11">3.4.19.12</ecNumber>
        <ecNumber evidence="13">5.2.1.8</ecNumber>
    </recommendedName>
    <alternativeName>
        <fullName evidence="37">U4/U6.U5 tri-snRNP-associated 65 kDa protein</fullName>
    </alternativeName>
</protein>
<dbReference type="Pfam" id="PF04810">
    <property type="entry name" value="zf-Sec23_Sec24"/>
    <property type="match status" value="1"/>
</dbReference>
<dbReference type="SUPFAM" id="SSF56112">
    <property type="entry name" value="Protein kinase-like (PK-like)"/>
    <property type="match status" value="1"/>
</dbReference>
<feature type="region of interest" description="Disordered" evidence="40">
    <location>
        <begin position="3223"/>
        <end position="3256"/>
    </location>
</feature>
<dbReference type="eggNOG" id="KOG1989">
    <property type="taxonomic scope" value="Eukaryota"/>
</dbReference>
<dbReference type="SUPFAM" id="SSF53300">
    <property type="entry name" value="vWA-like"/>
    <property type="match status" value="1"/>
</dbReference>
<dbReference type="InterPro" id="IPR036175">
    <property type="entry name" value="Sec23/24_helical_dom_sf"/>
</dbReference>
<comment type="similarity">
    <text evidence="10">Belongs to the peptidase C19 family.</text>
</comment>
<name>T1INU6_STRMM</name>
<dbReference type="Gene3D" id="1.20.120.730">
    <property type="entry name" value="Sec23/Sec24 helical domain"/>
    <property type="match status" value="1"/>
</dbReference>
<evidence type="ECO:0000256" key="3">
    <source>
        <dbReference type="ARBA" id="ARBA00001947"/>
    </source>
</evidence>
<evidence type="ECO:0000256" key="32">
    <source>
        <dbReference type="ARBA" id="ARBA00023242"/>
    </source>
</evidence>
<evidence type="ECO:0000313" key="47">
    <source>
        <dbReference type="Proteomes" id="UP000014500"/>
    </source>
</evidence>
<dbReference type="SUPFAM" id="SSF54001">
    <property type="entry name" value="Cysteine proteinases"/>
    <property type="match status" value="1"/>
</dbReference>
<dbReference type="Gene3D" id="2.30.30.380">
    <property type="entry name" value="Zn-finger domain of Sec23/24"/>
    <property type="match status" value="1"/>
</dbReference>
<dbReference type="Pfam" id="PF00443">
    <property type="entry name" value="UCH"/>
    <property type="match status" value="1"/>
</dbReference>
<evidence type="ECO:0000256" key="16">
    <source>
        <dbReference type="ARBA" id="ARBA00022553"/>
    </source>
</evidence>
<dbReference type="InterPro" id="IPR006895">
    <property type="entry name" value="Znf_Sec23_Sec24"/>
</dbReference>
<evidence type="ECO:0000256" key="15">
    <source>
        <dbReference type="ARBA" id="ARBA00022499"/>
    </source>
</evidence>
<dbReference type="Pfam" id="PF00069">
    <property type="entry name" value="Pkinase"/>
    <property type="match status" value="1"/>
</dbReference>
<dbReference type="InterPro" id="IPR000719">
    <property type="entry name" value="Prot_kinase_dom"/>
</dbReference>
<keyword evidence="18" id="KW-0507">mRNA processing</keyword>
<dbReference type="InterPro" id="IPR006900">
    <property type="entry name" value="Sec23/24_helical_dom"/>
</dbReference>
<dbReference type="SUPFAM" id="SSF57501">
    <property type="entry name" value="Cystine-knot cytokines"/>
    <property type="match status" value="1"/>
</dbReference>
<evidence type="ECO:0000256" key="28">
    <source>
        <dbReference type="ARBA" id="ARBA00023027"/>
    </source>
</evidence>
<keyword evidence="26" id="KW-0832">Ubl conjugation</keyword>
<dbReference type="InterPro" id="IPR001394">
    <property type="entry name" value="Peptidase_C19_UCH"/>
</dbReference>
<evidence type="ECO:0000256" key="18">
    <source>
        <dbReference type="ARBA" id="ARBA00022664"/>
    </source>
</evidence>
<keyword evidence="21" id="KW-0747">Spliceosome</keyword>
<evidence type="ECO:0000256" key="31">
    <source>
        <dbReference type="ARBA" id="ARBA00023235"/>
    </source>
</evidence>
<dbReference type="InterPro" id="IPR036180">
    <property type="entry name" value="Gelsolin-like_dom_sf"/>
</dbReference>
<keyword evidence="17" id="KW-0132">Cell division</keyword>
<dbReference type="SUPFAM" id="SSF81995">
    <property type="entry name" value="beta-sandwich domain of Sec23/24"/>
    <property type="match status" value="1"/>
</dbReference>
<dbReference type="InterPro" id="IPR036465">
    <property type="entry name" value="vWFA_dom_sf"/>
</dbReference>
<evidence type="ECO:0000256" key="33">
    <source>
        <dbReference type="ARBA" id="ARBA00023306"/>
    </source>
</evidence>
<dbReference type="InterPro" id="IPR029035">
    <property type="entry name" value="DHS-like_NAD/FAD-binding_dom"/>
</dbReference>
<dbReference type="eggNOG" id="KOG2684">
    <property type="taxonomic scope" value="Eukaryota"/>
</dbReference>
<dbReference type="GO" id="GO:0070403">
    <property type="term" value="F:NAD+ binding"/>
    <property type="evidence" value="ECO:0007669"/>
    <property type="project" value="InterPro"/>
</dbReference>
<feature type="compositionally biased region" description="Low complexity" evidence="40">
    <location>
        <begin position="3223"/>
        <end position="3238"/>
    </location>
</feature>
<dbReference type="CDD" id="cd01479">
    <property type="entry name" value="Sec24-like"/>
    <property type="match status" value="1"/>
</dbReference>
<dbReference type="SUPFAM" id="SSF57850">
    <property type="entry name" value="RING/U-box"/>
    <property type="match status" value="1"/>
</dbReference>
<dbReference type="FunFam" id="3.30.40.10:FF:000068">
    <property type="entry name" value="U4/U6.U5 tri-snRNP-associated protein 2"/>
    <property type="match status" value="1"/>
</dbReference>
<dbReference type="GO" id="GO:0034979">
    <property type="term" value="F:NAD-dependent protein lysine deacetylase activity"/>
    <property type="evidence" value="ECO:0007669"/>
    <property type="project" value="UniProtKB-EC"/>
</dbReference>
<dbReference type="InterPro" id="IPR007123">
    <property type="entry name" value="Gelsolin-like_dom"/>
</dbReference>
<feature type="region of interest" description="Disordered" evidence="40">
    <location>
        <begin position="49"/>
        <end position="73"/>
    </location>
</feature>
<evidence type="ECO:0000256" key="20">
    <source>
        <dbReference type="ARBA" id="ARBA00022723"/>
    </source>
</evidence>
<dbReference type="InterPro" id="IPR029000">
    <property type="entry name" value="Cyclophilin-like_dom_sf"/>
</dbReference>
<dbReference type="GO" id="GO:0006886">
    <property type="term" value="P:intracellular protein transport"/>
    <property type="evidence" value="ECO:0007669"/>
    <property type="project" value="InterPro"/>
</dbReference>
<dbReference type="InterPro" id="IPR008271">
    <property type="entry name" value="Ser/Thr_kinase_AS"/>
</dbReference>
<dbReference type="Gene3D" id="2.10.90.10">
    <property type="entry name" value="Cystine-knot cytokines"/>
    <property type="match status" value="1"/>
</dbReference>
<dbReference type="InterPro" id="IPR050550">
    <property type="entry name" value="SEC23_SEC24_subfamily"/>
</dbReference>
<feature type="domain" description="Protein kinase" evidence="41">
    <location>
        <begin position="2931"/>
        <end position="3189"/>
    </location>
</feature>
<evidence type="ECO:0000256" key="14">
    <source>
        <dbReference type="ARBA" id="ARBA00022448"/>
    </source>
</evidence>
<feature type="compositionally biased region" description="Polar residues" evidence="40">
    <location>
        <begin position="746"/>
        <end position="759"/>
    </location>
</feature>
<dbReference type="GO" id="GO:0005789">
    <property type="term" value="C:endoplasmic reticulum membrane"/>
    <property type="evidence" value="ECO:0007669"/>
    <property type="project" value="UniProtKB-SubCell"/>
</dbReference>
<accession>T1INU6</accession>
<dbReference type="InterPro" id="IPR026591">
    <property type="entry name" value="Sirtuin_cat_small_dom_sf"/>
</dbReference>
<dbReference type="CDD" id="cd01408">
    <property type="entry name" value="SIRT1"/>
    <property type="match status" value="1"/>
</dbReference>
<evidence type="ECO:0000256" key="38">
    <source>
        <dbReference type="PROSITE-ProRule" id="PRU00236"/>
    </source>
</evidence>
<dbReference type="GO" id="GO:0090110">
    <property type="term" value="P:COPII-coated vesicle cargo loading"/>
    <property type="evidence" value="ECO:0007669"/>
    <property type="project" value="TreeGrafter"/>
</dbReference>
<feature type="region of interest" description="Disordered" evidence="40">
    <location>
        <begin position="746"/>
        <end position="787"/>
    </location>
</feature>
<dbReference type="EnsemblMetazoa" id="SMAR002682-RA">
    <property type="protein sequence ID" value="SMAR002682-PA"/>
    <property type="gene ID" value="SMAR002682"/>
</dbReference>
<evidence type="ECO:0000256" key="26">
    <source>
        <dbReference type="ARBA" id="ARBA00022843"/>
    </source>
</evidence>
<dbReference type="PROSITE" id="PS50011">
    <property type="entry name" value="PROTEIN_KINASE_DOM"/>
    <property type="match status" value="1"/>
</dbReference>
<dbReference type="Pfam" id="PF02148">
    <property type="entry name" value="zf-UBP"/>
    <property type="match status" value="1"/>
</dbReference>
<dbReference type="Gene3D" id="3.30.1600.10">
    <property type="entry name" value="SIR2/SIRT2 'Small Domain"/>
    <property type="match status" value="1"/>
</dbReference>
<keyword evidence="28" id="KW-0520">NAD</keyword>
<feature type="compositionally biased region" description="Pro residues" evidence="40">
    <location>
        <begin position="2109"/>
        <end position="2118"/>
    </location>
</feature>
<feature type="compositionally biased region" description="Low complexity" evidence="40">
    <location>
        <begin position="3496"/>
        <end position="3507"/>
    </location>
</feature>
<dbReference type="GO" id="GO:0003755">
    <property type="term" value="F:peptidyl-prolyl cis-trans isomerase activity"/>
    <property type="evidence" value="ECO:0007669"/>
    <property type="project" value="UniProtKB-KW"/>
</dbReference>
<dbReference type="SUPFAM" id="SSF82754">
    <property type="entry name" value="C-terminal, gelsolin-like domain of Sec23/24"/>
    <property type="match status" value="1"/>
</dbReference>
<dbReference type="PROSITE" id="PS50235">
    <property type="entry name" value="USP_3"/>
    <property type="match status" value="1"/>
</dbReference>
<feature type="compositionally biased region" description="Gly residues" evidence="40">
    <location>
        <begin position="3636"/>
        <end position="3646"/>
    </location>
</feature>
<dbReference type="Gene3D" id="3.40.20.10">
    <property type="entry name" value="Severin"/>
    <property type="match status" value="1"/>
</dbReference>
<evidence type="ECO:0000259" key="43">
    <source>
        <dbReference type="PROSITE" id="PS50235"/>
    </source>
</evidence>
<dbReference type="PROSITE" id="PS00108">
    <property type="entry name" value="PROTEIN_KINASE_ST"/>
    <property type="match status" value="1"/>
</dbReference>
<organism evidence="46 47">
    <name type="scientific">Strigamia maritima</name>
    <name type="common">European centipede</name>
    <name type="synonym">Geophilus maritimus</name>
    <dbReference type="NCBI Taxonomy" id="126957"/>
    <lineage>
        <taxon>Eukaryota</taxon>
        <taxon>Metazoa</taxon>
        <taxon>Ecdysozoa</taxon>
        <taxon>Arthropoda</taxon>
        <taxon>Myriapoda</taxon>
        <taxon>Chilopoda</taxon>
        <taxon>Pleurostigmophora</taxon>
        <taxon>Geophilomorpha</taxon>
        <taxon>Linotaeniidae</taxon>
        <taxon>Strigamia</taxon>
    </lineage>
</organism>
<dbReference type="Pfam" id="PF04815">
    <property type="entry name" value="Sec23_helical"/>
    <property type="match status" value="1"/>
</dbReference>
<feature type="compositionally biased region" description="Acidic residues" evidence="40">
    <location>
        <begin position="64"/>
        <end position="73"/>
    </location>
</feature>
<evidence type="ECO:0000256" key="37">
    <source>
        <dbReference type="ARBA" id="ARBA00079185"/>
    </source>
</evidence>
<dbReference type="Pfam" id="PF00626">
    <property type="entry name" value="Gelsolin"/>
    <property type="match status" value="1"/>
</dbReference>
<dbReference type="PROSITE" id="PS50072">
    <property type="entry name" value="CSA_PPIASE_2"/>
    <property type="match status" value="1"/>
</dbReference>
<dbReference type="GO" id="GO:0000149">
    <property type="term" value="F:SNARE binding"/>
    <property type="evidence" value="ECO:0007669"/>
    <property type="project" value="TreeGrafter"/>
</dbReference>
<feature type="compositionally biased region" description="Low complexity" evidence="40">
    <location>
        <begin position="2303"/>
        <end position="2318"/>
    </location>
</feature>
<dbReference type="InterPro" id="IPR033809">
    <property type="entry name" value="USP39"/>
</dbReference>
<dbReference type="FunFam" id="2.40.100.10:FF:000013">
    <property type="entry name" value="Peptidyl-prolyl cis-trans isomerase"/>
    <property type="match status" value="1"/>
</dbReference>
<evidence type="ECO:0000256" key="39">
    <source>
        <dbReference type="PROSITE-ProRule" id="PRU00502"/>
    </source>
</evidence>
<dbReference type="CDD" id="cd14037">
    <property type="entry name" value="STKc_NAK_like"/>
    <property type="match status" value="1"/>
</dbReference>
<dbReference type="EC" id="2.3.1.286" evidence="12"/>
<dbReference type="Gene3D" id="3.40.50.410">
    <property type="entry name" value="von Willebrand factor, type A domain"/>
    <property type="match status" value="1"/>
</dbReference>
<evidence type="ECO:0000256" key="24">
    <source>
        <dbReference type="ARBA" id="ARBA00022801"/>
    </source>
</evidence>
<evidence type="ECO:0000256" key="19">
    <source>
        <dbReference type="ARBA" id="ARBA00022679"/>
    </source>
</evidence>
<dbReference type="SUPFAM" id="SSF50891">
    <property type="entry name" value="Cyclophilin-like"/>
    <property type="match status" value="1"/>
</dbReference>
<feature type="region of interest" description="Disordered" evidence="40">
    <location>
        <begin position="2530"/>
        <end position="2551"/>
    </location>
</feature>
<feature type="compositionally biased region" description="Polar residues" evidence="40">
    <location>
        <begin position="601"/>
        <end position="611"/>
    </location>
</feature>
<keyword evidence="23" id="KW-0833">Ubl conjugation pathway</keyword>
<dbReference type="EMBL" id="JH431210">
    <property type="status" value="NOT_ANNOTATED_CDS"/>
    <property type="molecule type" value="Genomic_DNA"/>
</dbReference>
<keyword evidence="30" id="KW-0508">mRNA splicing</keyword>
<feature type="region of interest" description="Disordered" evidence="40">
    <location>
        <begin position="2244"/>
        <end position="2378"/>
    </location>
</feature>
<dbReference type="GO" id="GO:0070971">
    <property type="term" value="C:endoplasmic reticulum exit site"/>
    <property type="evidence" value="ECO:0007669"/>
    <property type="project" value="TreeGrafter"/>
</dbReference>
<evidence type="ECO:0000259" key="44">
    <source>
        <dbReference type="PROSITE" id="PS50271"/>
    </source>
</evidence>
<feature type="compositionally biased region" description="Pro residues" evidence="40">
    <location>
        <begin position="615"/>
        <end position="628"/>
    </location>
</feature>
<keyword evidence="15" id="KW-1017">Isopeptide bond</keyword>
<evidence type="ECO:0000256" key="13">
    <source>
        <dbReference type="ARBA" id="ARBA00013194"/>
    </source>
</evidence>
<feature type="compositionally biased region" description="Low complexity" evidence="40">
    <location>
        <begin position="662"/>
        <end position="677"/>
    </location>
</feature>
<dbReference type="HOGENOM" id="CLU_224225_0_0_1"/>
<feature type="region of interest" description="Disordered" evidence="40">
    <location>
        <begin position="3478"/>
        <end position="3543"/>
    </location>
</feature>
<feature type="compositionally biased region" description="Acidic residues" evidence="40">
    <location>
        <begin position="2183"/>
        <end position="2197"/>
    </location>
</feature>
<dbReference type="SMART" id="SM00290">
    <property type="entry name" value="ZnF_UBP"/>
    <property type="match status" value="1"/>
</dbReference>
<evidence type="ECO:0000256" key="40">
    <source>
        <dbReference type="SAM" id="MobiDB-lite"/>
    </source>
</evidence>
<dbReference type="Gene3D" id="3.30.40.10">
    <property type="entry name" value="Zinc/RING finger domain, C3HC4 (zinc finger)"/>
    <property type="match status" value="1"/>
</dbReference>
<dbReference type="InterPro" id="IPR002130">
    <property type="entry name" value="Cyclophilin-type_PPIase_dom"/>
</dbReference>
<dbReference type="GO" id="GO:0005681">
    <property type="term" value="C:spliceosomal complex"/>
    <property type="evidence" value="ECO:0007669"/>
    <property type="project" value="UniProtKB-KW"/>
</dbReference>
<dbReference type="GO" id="GO:0030127">
    <property type="term" value="C:COPII vesicle coat"/>
    <property type="evidence" value="ECO:0007669"/>
    <property type="project" value="InterPro"/>
</dbReference>
<proteinExistence type="inferred from homology"/>
<dbReference type="InterPro" id="IPR003000">
    <property type="entry name" value="Sirtuin"/>
</dbReference>
<dbReference type="GO" id="GO:0004672">
    <property type="term" value="F:protein kinase activity"/>
    <property type="evidence" value="ECO:0007669"/>
    <property type="project" value="InterPro"/>
</dbReference>
<keyword evidence="25 38" id="KW-0862">Zinc</keyword>
<dbReference type="Proteomes" id="UP000014500">
    <property type="component" value="Unassembled WGS sequence"/>
</dbReference>
<keyword evidence="29" id="KW-0697">Rotamase</keyword>
<dbReference type="Pfam" id="PF08033">
    <property type="entry name" value="Sec23_BS"/>
    <property type="match status" value="1"/>
</dbReference>
<dbReference type="InterPro" id="IPR013083">
    <property type="entry name" value="Znf_RING/FYVE/PHD"/>
</dbReference>
<feature type="region of interest" description="Disordered" evidence="40">
    <location>
        <begin position="2088"/>
        <end position="2221"/>
    </location>
</feature>
<dbReference type="PANTHER" id="PTHR13803">
    <property type="entry name" value="SEC24-RELATED PROTEIN"/>
    <property type="match status" value="1"/>
</dbReference>
<dbReference type="Pfam" id="PF00160">
    <property type="entry name" value="Pro_isomerase"/>
    <property type="match status" value="1"/>
</dbReference>
<dbReference type="InterPro" id="IPR001607">
    <property type="entry name" value="Znf_UBP"/>
</dbReference>
<keyword evidence="14" id="KW-0813">Transport</keyword>
<comment type="subcellular location">
    <subcellularLocation>
        <location evidence="6">Cytoplasmic vesicle</location>
        <location evidence="6">COPII-coated vesicle membrane</location>
        <topology evidence="6">Peripheral membrane protein</topology>
        <orientation evidence="6">Cytoplasmic side</orientation>
    </subcellularLocation>
    <subcellularLocation>
        <location evidence="7">Endoplasmic reticulum membrane</location>
        <topology evidence="7">Peripheral membrane protein</topology>
        <orientation evidence="7">Cytoplasmic side</orientation>
    </subcellularLocation>
    <subcellularLocation>
        <location evidence="5">Nucleus</location>
    </subcellularLocation>
</comment>
<feature type="binding site" evidence="38">
    <location>
        <position position="313"/>
    </location>
    <ligand>
        <name>Zn(2+)</name>
        <dbReference type="ChEBI" id="CHEBI:29105"/>
    </ligand>
</feature>
<dbReference type="EC" id="5.2.1.8" evidence="13"/>
<feature type="region of interest" description="Disordered" evidence="40">
    <location>
        <begin position="3332"/>
        <end position="3354"/>
    </location>
</feature>
<dbReference type="eggNOG" id="KOG0865">
    <property type="taxonomic scope" value="Eukaryota"/>
</dbReference>
<dbReference type="GO" id="GO:0016579">
    <property type="term" value="P:protein deubiquitination"/>
    <property type="evidence" value="ECO:0007669"/>
    <property type="project" value="InterPro"/>
</dbReference>
<evidence type="ECO:0000256" key="34">
    <source>
        <dbReference type="ARBA" id="ARBA00023329"/>
    </source>
</evidence>
<keyword evidence="22 39" id="KW-0863">Zinc-finger</keyword>
<feature type="binding site" evidence="38">
    <location>
        <position position="292"/>
    </location>
    <ligand>
        <name>Zn(2+)</name>
        <dbReference type="ChEBI" id="CHEBI:29105"/>
    </ligand>
</feature>
<dbReference type="PRINTS" id="PR00153">
    <property type="entry name" value="CSAPPISMRASE"/>
</dbReference>
<evidence type="ECO:0000256" key="29">
    <source>
        <dbReference type="ARBA" id="ARBA00023110"/>
    </source>
</evidence>
<feature type="region of interest" description="Disordered" evidence="40">
    <location>
        <begin position="575"/>
        <end position="677"/>
    </location>
</feature>
<feature type="domain" description="Deacetylase sirtuin-type" evidence="45">
    <location>
        <begin position="154"/>
        <end position="417"/>
    </location>
</feature>
<dbReference type="Pfam" id="PF16077">
    <property type="entry name" value="Spaetzle"/>
    <property type="match status" value="1"/>
</dbReference>
<evidence type="ECO:0000256" key="1">
    <source>
        <dbReference type="ARBA" id="ARBA00000707"/>
    </source>
</evidence>
<dbReference type="InterPro" id="IPR028889">
    <property type="entry name" value="USP"/>
</dbReference>
<evidence type="ECO:0000256" key="17">
    <source>
        <dbReference type="ARBA" id="ARBA00022618"/>
    </source>
</evidence>
<keyword evidence="27" id="KW-0653">Protein transport</keyword>
<dbReference type="GO" id="GO:0005524">
    <property type="term" value="F:ATP binding"/>
    <property type="evidence" value="ECO:0007669"/>
    <property type="project" value="InterPro"/>
</dbReference>
<evidence type="ECO:0000256" key="21">
    <source>
        <dbReference type="ARBA" id="ARBA00022728"/>
    </source>
</evidence>
<evidence type="ECO:0000256" key="5">
    <source>
        <dbReference type="ARBA" id="ARBA00004123"/>
    </source>
</evidence>
<evidence type="ECO:0000256" key="25">
    <source>
        <dbReference type="ARBA" id="ARBA00022833"/>
    </source>
</evidence>
<dbReference type="GO" id="GO:0008270">
    <property type="term" value="F:zinc ion binding"/>
    <property type="evidence" value="ECO:0007669"/>
    <property type="project" value="UniProtKB-KW"/>
</dbReference>
<dbReference type="FunFam" id="3.40.50.410:FF:000020">
    <property type="entry name" value="protein transport protein Sec24D isoform X1"/>
    <property type="match status" value="1"/>
</dbReference>
<dbReference type="Pfam" id="PF04811">
    <property type="entry name" value="Sec23_trunk"/>
    <property type="match status" value="1"/>
</dbReference>
<dbReference type="InterPro" id="IPR012990">
    <property type="entry name" value="Beta-sandwich_Sec23_24"/>
</dbReference>
<dbReference type="GO" id="GO:0004843">
    <property type="term" value="F:cysteine-type deubiquitinase activity"/>
    <property type="evidence" value="ECO:0007669"/>
    <property type="project" value="UniProtKB-EC"/>
</dbReference>
<comment type="subunit">
    <text evidence="35">The U4/U6-U5 tri-snRNP complex is a building block of the precatalytic spliceosome (spliceosome B complex). Component of the U4/U6-U5 tri-snRNP complex composed of the U4, U6 and U5 snRNAs and at least PRPF3, PRPF4, PRPF6, PRPF8, PRPF31, SNRNP200, TXNL4A, SNRNP40, SNRPB, SNRPD1, SNRPD2, SNRPD3, SNRPE, SNRPF, SNRPG, DDX23, CD2BP2, PPIH, SNU13, EFTUD2, SART1 and USP39, plus LSM2, LSM3, LSM4, LSM5, LSM6, LSM7 and LSM8.</text>
</comment>
<dbReference type="InterPro" id="IPR020892">
    <property type="entry name" value="Cyclophilin-type_PPIase_CS"/>
</dbReference>
<feature type="compositionally biased region" description="Basic and acidic residues" evidence="40">
    <location>
        <begin position="2533"/>
        <end position="2544"/>
    </location>
</feature>
<keyword evidence="20 38" id="KW-0479">Metal-binding</keyword>
<keyword evidence="24" id="KW-0378">Hydrolase</keyword>
<evidence type="ECO:0000259" key="45">
    <source>
        <dbReference type="PROSITE" id="PS50305"/>
    </source>
</evidence>
<feature type="active site" description="Proton acceptor" evidence="38">
    <location>
        <position position="281"/>
    </location>
</feature>
<keyword evidence="33" id="KW-0131">Cell cycle</keyword>
<reference evidence="46" key="2">
    <citation type="submission" date="2015-02" db="UniProtKB">
        <authorList>
            <consortium name="EnsemblMetazoa"/>
        </authorList>
    </citation>
    <scope>IDENTIFICATION</scope>
</reference>
<dbReference type="InterPro" id="IPR041742">
    <property type="entry name" value="Sec24-like_trunk_dom"/>
</dbReference>
<keyword evidence="34" id="KW-0968">Cytoplasmic vesicle</keyword>
<evidence type="ECO:0000256" key="22">
    <source>
        <dbReference type="ARBA" id="ARBA00022771"/>
    </source>
</evidence>
<feature type="compositionally biased region" description="Basic and acidic residues" evidence="40">
    <location>
        <begin position="3528"/>
        <end position="3543"/>
    </location>
</feature>
<feature type="binding site" evidence="38">
    <location>
        <position position="289"/>
    </location>
    <ligand>
        <name>Zn(2+)</name>
        <dbReference type="ChEBI" id="CHEBI:29105"/>
    </ligand>
</feature>
<evidence type="ECO:0000259" key="42">
    <source>
        <dbReference type="PROSITE" id="PS50072"/>
    </source>
</evidence>
<dbReference type="FunFam" id="3.30.1600.10:FF:000013">
    <property type="entry name" value="NAD-dependent protein deacetylase sirtuin-1"/>
    <property type="match status" value="1"/>
</dbReference>
<evidence type="ECO:0000256" key="6">
    <source>
        <dbReference type="ARBA" id="ARBA00004299"/>
    </source>
</evidence>
<dbReference type="PANTHER" id="PTHR13803:SF4">
    <property type="entry name" value="SECRETORY 24CD, ISOFORM C"/>
    <property type="match status" value="1"/>
</dbReference>
<dbReference type="InterPro" id="IPR032104">
    <property type="entry name" value="Spaetzle"/>
</dbReference>
<dbReference type="PROSITE" id="PS00170">
    <property type="entry name" value="CSA_PPIASE_1"/>
    <property type="match status" value="1"/>
</dbReference>
<feature type="compositionally biased region" description="Pro residues" evidence="40">
    <location>
        <begin position="2199"/>
        <end position="2209"/>
    </location>
</feature>
<dbReference type="SUPFAM" id="SSF52467">
    <property type="entry name" value="DHS-like NAD/FAD-binding domain"/>
    <property type="match status" value="1"/>
</dbReference>
<feature type="region of interest" description="Disordered" evidence="40">
    <location>
        <begin position="701"/>
        <end position="734"/>
    </location>
</feature>
<feature type="compositionally biased region" description="Pro residues" evidence="40">
    <location>
        <begin position="2133"/>
        <end position="2158"/>
    </location>
</feature>
<feature type="compositionally biased region" description="Low complexity" evidence="40">
    <location>
        <begin position="2270"/>
        <end position="2290"/>
    </location>
</feature>
<feature type="domain" description="UBP-type" evidence="44">
    <location>
        <begin position="1561"/>
        <end position="1658"/>
    </location>
</feature>
<comment type="similarity">
    <text evidence="8">Belongs to the sirtuin family. Class I subfamily.</text>
</comment>
<dbReference type="EC" id="3.4.19.12" evidence="11"/>
<comment type="cofactor">
    <cofactor evidence="3">
        <name>Zn(2+)</name>
        <dbReference type="ChEBI" id="CHEBI:29105"/>
    </cofactor>
</comment>
<evidence type="ECO:0000256" key="12">
    <source>
        <dbReference type="ARBA" id="ARBA00012928"/>
    </source>
</evidence>
<feature type="region of interest" description="Disordered" evidence="40">
    <location>
        <begin position="3599"/>
        <end position="3701"/>
    </location>
</feature>
<evidence type="ECO:0000313" key="46">
    <source>
        <dbReference type="EnsemblMetazoa" id="SMAR002682-PA"/>
    </source>
</evidence>
<dbReference type="GO" id="GO:0006457">
    <property type="term" value="P:protein folding"/>
    <property type="evidence" value="ECO:0007669"/>
    <property type="project" value="InterPro"/>
</dbReference>
<dbReference type="GO" id="GO:0000245">
    <property type="term" value="P:spliceosomal complex assembly"/>
    <property type="evidence" value="ECO:0007669"/>
    <property type="project" value="InterPro"/>
</dbReference>
<evidence type="ECO:0000259" key="41">
    <source>
        <dbReference type="PROSITE" id="PS50011"/>
    </source>
</evidence>
<dbReference type="Gene3D" id="2.60.40.1670">
    <property type="entry name" value="beta-sandwich domain of Sec23/24"/>
    <property type="match status" value="1"/>
</dbReference>
<sequence>MEEMVEDVGDYSPAKRAKLDVDDSAIDASTTRYGLSMLEKQPGVASRFFDDEFTSPEMAPDSSNTEDIDDDDDIASTVSNLSGLSDLSNISGLEWKPITGAFSWAQKQMELGMNPRSFLQDLVPLEASIPADMDDITLWKIVCDILIEPPRRKKLCNINTLDDVIDLLRTKQKIIVLTGAGVSVSCGIPDFRSRDGIYARLAKDFPDLPDPQAMFDIHYFRKDPRPFYKFAKEIYPGQFDPSLSHKFIKLLEKHEKLLRNYSQNIDTLEQIADIERVIQCHGSFATATCTKCCFKVDSQAIKDDIFKQNIPKCPKCKDSSGCDGLAVMKPDIVFFGEGLPDEFHSTMAQDKDECDLLIVIGSSLKVRPVALIPHSVSVDVPQILINREPLKHMSFDVELLGDCDVIINEICLRLGPGWDQISRNEKLHQIAENRIDALKKPDAACSTTTMSDELKHLHNFESNDVACEEHVDMFRSKNISCNIPVGSYVFSPPNCYLFNGAEIVAEQQLSEKRDNCVSKTEFDASASASGEDSGKKADIIMNPQLMNTHVPGYGNLIPQPGVPTGFDTQQIATNYGQPMSKAPPPPPHHHHPHHPPPPPQTDSYAGSQNGFVNYAPPPPQNPLQPQPPRARQIQQHMNYGPPPPHVFPAHGDAPPPMHHHPQQLLQQQQQHQQQQHQQMDPNVMTNRMANMSLGHGPIGHSGLGDGAQFVQSQQPPYNYANGGQADQYPPPPSQWPNQQVAPMPLNNQFGAQIPSNVMPSSGPRYPNDPQQQQQFPYQQSRRLDPDQMPSQVQVIQDDRKNRSGVFVTNAKGQIPPLVTTDFVTEDRGNCNPRFMRATMYSVPTSPDILKQSAVPFAVVVSPFAKLHPNEFAPPVVELGQMGPVRCVRCKAYMCPFMQFVDGGRRFQCAFCKGTTEVPPEYFAHLDHTGQRLDKFERPELCLGSYEFVATKDYCKNDLFPNSPAIIFVIDVSYSSVKSGMVNLLCSNMKTVVQSLPRENGKSPRVGFITYSNAIHFYNLKNNLAQPQMMVVSDVHDVFMPLLDGFLVDAAEAVALMDSLMEQIQLAFADSRDTETILGPAIQAGLEALKASDCAGKLLVFHSTLPIAEAPGKLRARDDRKLLGTDKEKTILMPQSNYYTQLGQDCVASACSVDFFTFPTSYVDLATLGQVSRLTGGQIYKYTYFQADVDGHRFLEDLKLAIESSTAFDAVMRVRTSTGVRPTEFFGSYYMSNTTDVELASIDCHKAITVEIKHDDKLTEEDAVYIQTAILFTSVAGQRRLRIHNLSLNTCNQMADLYRQCELDTIINYFAKSALRQLVEQVPKTVKEQFVNKCAQILACYRKNCASPSLAGQLILPECMKLLPLYGNCVLKSDPIAGGSEMMTDDRSFVMLSLLSMDVSSTMGLFYPRLLPLHESSDDSMPVALRCSYEKLQDDGVYLLENGIYMFMWVGASVAPDWLRDVFGVQSFSQLDIDRTKLVDLDNPLSVRVRNVIQQVQSERPRYMRLTIVKQRDKLEMVFKHFLVEDKGMSENYPSYVDFLCYLHKEIRTAIRRTAENNNKSRKCPYLDTINRHVLDFDFEKLCSVSLSRINVYACSVCGKYFQGRGTNTHANTHSVEVGHHVFLNLQTLKFYCLPDNYEIIDSSLEDIKYVLKPTFTLQQIRKLEANDKLSRAIDGTTYLPGIVGLNNIKANDYCNVVLQALSHVPPLRNYFLREESYRRIRRPPGDNMLFLVQRFGELLRKLWNPCNFKAHVSPHEMLQAVVLCSHKRFQITEQGDPINFLSWFLNALHLALGGTAKTTSSIVYRTFRGKMRIYSQKMPPVEMEEHHKYNLLQSEEFQEKVEDSSFLYLTADLPPPPLFKDELLENIIPQVPLYNILAKFNGNTEKEYKTYKDSTLKRFEITKLPPYLILYIKRFTKNTFFVEKNPTIVNFPIKNIDLGDILSPEIKAKMTNTSYDLLANIVHDGDPQAGKGTYRMHILQKGTGKWFEMQDLHVTEILPQMITLSEAYIQIYELRKEKEETAKTFPSFRILLFLFLSIRAQDYYHDRASNQWWSDYASLDEYDDDDLDRHMNLIITKNILPGDAPLPFDESQFYRRPPTSSEELELEFAPPPRPPPPRQQKNRKNPIASSTIRPPPRPTQPPPPPPPPQTFRPSPKPIFRPALTRPSTRLVATRPPPTRPPPIEDDFLDEVEVETEEIAPPPPPPPPPFVRDDSSLPAIPSDSQNVLVTQVPFKAANRFPFVAKTQSRSDFTDEPPPPPPPPKNFIPSNSVVFVPPASDSSSSSFTFRPSHPITRQSLAPNGFFSSPSPTTSSFSAAFESQTPQGRRTQVLKRRFRPSTEFPVSLEPEHLQPEPEPEPEPEIQTPSRPPAQFRSERRRVRINSELEELPKTKRIKKPVVDDSVSTFPVASTVGRLLEPQRIATTFRPLSPAVKSQVIRKKVPASSPPSSNTVSQFVRRRPVIATTPFFSSPPPPPSPDVEVRGRVVVPVTTFIPQLLFSTTPSPVRHTPIESDISSNTEIISPAELRQVARQQQREHSRFRRDENEDDWTPPCYDGSASFCSYGRLEYPEELMNEVIGQRETELKRLFSQFRNEMAVEGGDRNKSKSESESVSKFACESVARTLRPGWAKDAVSGKWLLVVNSNDDIRFQQNVRIETCSRRNEACHFISPFYRSSCVERENIQRLVAIDPRDHHLQPFVALFSMPRGCSCRIGMHKMAKVVLSKLRCLPVPSLVAAVVVDPVAFCASVRRASKMALPRCYFDMHADKTPVGRIVFELRSDVVPKTAENFRALCTGERGFGFKGSSFHRVIPNFMCQGGDFTNHNGTGGKSIYGSKFEDENFTLKHTGPGTLSMANAGPNTNGSQFFICTVKTSWLDNKHVVFGTVVEGMDVVKKLESYVGGKMRRLFSNIIDQSKEQNCVGKTFTVGRFCVTVEDIIAEGGFSIVFLVKSLAGIRYALKRMYVNNEHDLSSNLSGHKNIIGFVDSSITPAAGGTGVYEVLVLMHYCKDHVLQMMNERLQTGFTEAQVLHIFCDMCEAVSRLHHCQTPIVHRDLKVENILLNDAGNYVLCDFGSATAKMLDPLTHGVNTVEEEIKKYTTLSYRAPEMIDLYSGKPITTKADIWALGCLLYKLCFFTLPFGESTLAIQSGNFSIPDNSRFSKSMHCLLSEIHVGTGFKKRPDIFQVSYVAFNLLGRPCPTQNLNNSTIPDLENLPAPETENAAKISAAAKMARSSSSQAAEGTSVAPRQRPKGTQPSIATSVGALPLQLQLPLPPTCDQQVPCITLQMPSPCEPLLHHRQNDTVPLSTSQPALNTDLAQAANVPVPVSAPASAPAASASVSAHNKNKDSDNDIFSHKHRRNVSDTCAFSKSFASETAQFLAPFEMSQQQQREQRASEWNPFEDTVVFSRMSEDHIFGQEFDKIRRGSQSSISNVKSRESLVMVTTDPSEDPFEAAPFGAVGRGKCRGKYQLTRYNSGGNLVEPGCCGPVSQPRRRHSSGTSSDAVSGSTRSDVSVKSKDLFGTSPFVRPPTEDRSKYKKLVDAGDSDETRSLLRAVCPETRPILDDDDSIGSASDLQMRVEETEDTVFQATETTETTVVANLTRIEPDDNRSTASDPFVGHEDGDRPLLDDEYDESSDGGGGGGGGGGDAEKRTARDVFGAAPFRKKKQLATKSNPDPPHSSDVFSHAPFRRRSLSRNSEPTTPLDVFGSTLFAATAAPSQRDVFGATPFAPADVSSPSSSEARFSFASVTTPNQDLFGCVPFEAITPRLLDNCNLSQNGQQRDRDNGKKTSSSKKTKANQRMNEKCQGSAFANMSFEDVCSDDNDERDRDRDRDRDRNRDRALVEDDREDDHDVDDDDDEKSQLHERPFAKVKKSKSFKVTR</sequence>
<feature type="domain" description="USP" evidence="43">
    <location>
        <begin position="1683"/>
        <end position="2015"/>
    </location>
</feature>